<name>A0AA35W4J5_GEOBA</name>
<organism evidence="15 16">
    <name type="scientific">Geodia barretti</name>
    <name type="common">Barrett's horny sponge</name>
    <dbReference type="NCBI Taxonomy" id="519541"/>
    <lineage>
        <taxon>Eukaryota</taxon>
        <taxon>Metazoa</taxon>
        <taxon>Porifera</taxon>
        <taxon>Demospongiae</taxon>
        <taxon>Heteroscleromorpha</taxon>
        <taxon>Tetractinellida</taxon>
        <taxon>Astrophorina</taxon>
        <taxon>Geodiidae</taxon>
        <taxon>Geodia</taxon>
    </lineage>
</organism>
<dbReference type="PANTHER" id="PTHR15414:SF0">
    <property type="entry name" value="ENDOPLASMIC RETICULUM LECTIN 1"/>
    <property type="match status" value="1"/>
</dbReference>
<feature type="domain" description="MRH" evidence="14">
    <location>
        <begin position="492"/>
        <end position="612"/>
    </location>
</feature>
<feature type="compositionally biased region" description="Acidic residues" evidence="13">
    <location>
        <begin position="672"/>
        <end position="685"/>
    </location>
</feature>
<dbReference type="Pfam" id="PF00025">
    <property type="entry name" value="Arf"/>
    <property type="match status" value="1"/>
</dbReference>
<dbReference type="GO" id="GO:0030968">
    <property type="term" value="P:endoplasmic reticulum unfolded protein response"/>
    <property type="evidence" value="ECO:0007669"/>
    <property type="project" value="InterPro"/>
</dbReference>
<evidence type="ECO:0000259" key="14">
    <source>
        <dbReference type="PROSITE" id="PS51914"/>
    </source>
</evidence>
<feature type="binding site" evidence="11">
    <location>
        <position position="222"/>
    </location>
    <ligand>
        <name>GTP</name>
        <dbReference type="ChEBI" id="CHEBI:37565"/>
    </ligand>
</feature>
<sequence>MTRGATGVSTSLVAFLCCYVELCVGMDYTPLEGDAMYEFSWAGSSSAARAEDVAFRTTITEESDRVTRLLANELLAPGFTDEVVEMATAQQEKYTCVLPKSATAEFEEEEELESKYLTPESLLQPLQFQCLELSQGYWSYELCHGQILRQYHEENTGKKIYDSFGERQAKILMLGLDGAGKTTVLYKLKLHEVVSTIPTIGFNVETVQPVKHVSFTVWDVGGQDKIRPLWRHYFQGCEGLVFIVDSVDTMRFSEARDELTWILNSDEMAGVPLVVLANKQDLPKAQSPSEVAAKLGLPQGIKMDEYILGKARKSSLGDTNSEEKEEREDGEEEGEKRKIPTWHFNGFDYPYHKVDMTGGTPCDLRGNNPRSVSILYICQTDAQTYGSLLLVQESTACHYVAIVGSKQLCQNKDYRLKEQPVYTISCYSQGSSPKKPGILREQEFDIITMTTKTPTVSDTPKTVSKGGTPGSKVSSSGPSLDEAIILTFLTGEMCLRGGSGWWIHELCLKKQVKQIHQEVDNSETEVLLGVWNEDDHMEWYEREGQKKHTASSVTHLYNGGDVCDITGKPRVCYVKFKCSRKGKSPSQISLYLTEQSVCVYTLTVEGQFICPLLETLDDHGLFQVQHTASSSLFNEGLPLDDPRSDETHDSESETGTESGQEEDSVISKDSDQVEWEPEQMEWESDQVERESDSDTDNPHSRQKKV</sequence>
<dbReference type="PANTHER" id="PTHR15414">
    <property type="entry name" value="OS-9-RELATED"/>
    <property type="match status" value="1"/>
</dbReference>
<feature type="region of interest" description="Disordered" evidence="13">
    <location>
        <begin position="633"/>
        <end position="705"/>
    </location>
</feature>
<dbReference type="SMART" id="SM00175">
    <property type="entry name" value="RAB"/>
    <property type="match status" value="1"/>
</dbReference>
<feature type="compositionally biased region" description="Basic and acidic residues" evidence="13">
    <location>
        <begin position="686"/>
        <end position="699"/>
    </location>
</feature>
<dbReference type="PRINTS" id="PR00328">
    <property type="entry name" value="SAR1GTPBP"/>
</dbReference>
<comment type="caution">
    <text evidence="15">The sequence shown here is derived from an EMBL/GenBank/DDBJ whole genome shotgun (WGS) entry which is preliminary data.</text>
</comment>
<dbReference type="Gene3D" id="2.70.130.10">
    <property type="entry name" value="Mannose-6-phosphate receptor binding domain"/>
    <property type="match status" value="2"/>
</dbReference>
<dbReference type="SUPFAM" id="SSF52540">
    <property type="entry name" value="P-loop containing nucleoside triphosphate hydrolases"/>
    <property type="match status" value="1"/>
</dbReference>
<feature type="compositionally biased region" description="Acidic residues" evidence="13">
    <location>
        <begin position="323"/>
        <end position="333"/>
    </location>
</feature>
<dbReference type="InterPro" id="IPR027417">
    <property type="entry name" value="P-loop_NTPase"/>
</dbReference>
<evidence type="ECO:0000256" key="5">
    <source>
        <dbReference type="ARBA" id="ARBA00022824"/>
    </source>
</evidence>
<evidence type="ECO:0000256" key="9">
    <source>
        <dbReference type="ARBA" id="ARBA00041108"/>
    </source>
</evidence>
<dbReference type="GO" id="GO:0005525">
    <property type="term" value="F:GTP binding"/>
    <property type="evidence" value="ECO:0007669"/>
    <property type="project" value="UniProtKB-KW"/>
</dbReference>
<evidence type="ECO:0000256" key="1">
    <source>
        <dbReference type="ARBA" id="ARBA00004240"/>
    </source>
</evidence>
<feature type="region of interest" description="Disordered" evidence="13">
    <location>
        <begin position="455"/>
        <end position="476"/>
    </location>
</feature>
<dbReference type="SMART" id="SM00178">
    <property type="entry name" value="SAR"/>
    <property type="match status" value="1"/>
</dbReference>
<dbReference type="GO" id="GO:0030010">
    <property type="term" value="P:establishment of cell polarity"/>
    <property type="evidence" value="ECO:0007669"/>
    <property type="project" value="UniProtKB-ARBA"/>
</dbReference>
<accession>A0AA35W4J5</accession>
<gene>
    <name evidence="15" type="ORF">GBAR_LOCUS5104</name>
</gene>
<evidence type="ECO:0000256" key="7">
    <source>
        <dbReference type="ARBA" id="ARBA00023157"/>
    </source>
</evidence>
<dbReference type="InterPro" id="IPR005225">
    <property type="entry name" value="Small_GTP-bd"/>
</dbReference>
<evidence type="ECO:0000256" key="2">
    <source>
        <dbReference type="ARBA" id="ARBA00010290"/>
    </source>
</evidence>
<evidence type="ECO:0000256" key="13">
    <source>
        <dbReference type="SAM" id="MobiDB-lite"/>
    </source>
</evidence>
<feature type="region of interest" description="Disordered" evidence="13">
    <location>
        <begin position="313"/>
        <end position="337"/>
    </location>
</feature>
<keyword evidence="16" id="KW-1185">Reference proteome</keyword>
<comment type="function">
    <text evidence="8">Probable lectin that binds selectively to improperly folded lumenal proteins. May function in endoplasmic reticulum quality control and endoplasmic reticulum-associated degradation (ERAD) of both non-glycosylated proteins and glycoproteins.</text>
</comment>
<evidence type="ECO:0000256" key="4">
    <source>
        <dbReference type="ARBA" id="ARBA00022741"/>
    </source>
</evidence>
<evidence type="ECO:0000313" key="15">
    <source>
        <dbReference type="EMBL" id="CAI8007209.1"/>
    </source>
</evidence>
<comment type="similarity">
    <text evidence="2">Belongs to the small GTPase superfamily. Arf family.</text>
</comment>
<dbReference type="SMART" id="SM00177">
    <property type="entry name" value="ARF"/>
    <property type="match status" value="1"/>
</dbReference>
<dbReference type="SUPFAM" id="SSF50911">
    <property type="entry name" value="Mannose 6-phosphate receptor domain"/>
    <property type="match status" value="1"/>
</dbReference>
<dbReference type="Gene3D" id="3.40.50.300">
    <property type="entry name" value="P-loop containing nucleotide triphosphate hydrolases"/>
    <property type="match status" value="1"/>
</dbReference>
<protein>
    <recommendedName>
        <fullName evidence="9">Endoplasmic reticulum lectin 1</fullName>
    </recommendedName>
    <alternativeName>
        <fullName evidence="10">ER lectin</fullName>
    </alternativeName>
</protein>
<dbReference type="GO" id="GO:0003924">
    <property type="term" value="F:GTPase activity"/>
    <property type="evidence" value="ECO:0007669"/>
    <property type="project" value="InterPro"/>
</dbReference>
<proteinExistence type="inferred from homology"/>
<reference evidence="15" key="1">
    <citation type="submission" date="2023-03" db="EMBL/GenBank/DDBJ databases">
        <authorList>
            <person name="Steffen K."/>
            <person name="Cardenas P."/>
        </authorList>
    </citation>
    <scope>NUCLEOTIDE SEQUENCE</scope>
</reference>
<keyword evidence="5" id="KW-0256">Endoplasmic reticulum</keyword>
<dbReference type="InterPro" id="IPR009011">
    <property type="entry name" value="Man6P_isomerase_rcpt-bd_dom_sf"/>
</dbReference>
<feature type="binding site" evidence="12">
    <location>
        <position position="182"/>
    </location>
    <ligand>
        <name>Mg(2+)</name>
        <dbReference type="ChEBI" id="CHEBI:18420"/>
    </ligand>
</feature>
<keyword evidence="6 11" id="KW-0342">GTP-binding</keyword>
<dbReference type="InterPro" id="IPR006689">
    <property type="entry name" value="Small_GTPase_ARF/SAR"/>
</dbReference>
<dbReference type="Pfam" id="PF07915">
    <property type="entry name" value="PRKCSH"/>
    <property type="match status" value="2"/>
</dbReference>
<feature type="compositionally biased region" description="Basic and acidic residues" evidence="13">
    <location>
        <begin position="640"/>
        <end position="651"/>
    </location>
</feature>
<keyword evidence="12" id="KW-0460">Magnesium</keyword>
<keyword evidence="12" id="KW-0479">Metal-binding</keyword>
<keyword evidence="4 11" id="KW-0547">Nucleotide-binding</keyword>
<evidence type="ECO:0000256" key="8">
    <source>
        <dbReference type="ARBA" id="ARBA00037585"/>
    </source>
</evidence>
<keyword evidence="7" id="KW-1015">Disulfide bond</keyword>
<evidence type="ECO:0000256" key="6">
    <source>
        <dbReference type="ARBA" id="ARBA00023134"/>
    </source>
</evidence>
<evidence type="ECO:0000256" key="11">
    <source>
        <dbReference type="PIRSR" id="PIRSR606689-1"/>
    </source>
</evidence>
<dbReference type="GO" id="GO:0030970">
    <property type="term" value="P:retrograde protein transport, ER to cytosol"/>
    <property type="evidence" value="ECO:0007669"/>
    <property type="project" value="TreeGrafter"/>
</dbReference>
<keyword evidence="3" id="KW-0732">Signal</keyword>
<dbReference type="EMBL" id="CASHTH010000755">
    <property type="protein sequence ID" value="CAI8007209.1"/>
    <property type="molecule type" value="Genomic_DNA"/>
</dbReference>
<feature type="binding site" evidence="11">
    <location>
        <begin position="278"/>
        <end position="281"/>
    </location>
    <ligand>
        <name>GTP</name>
        <dbReference type="ChEBI" id="CHEBI:37565"/>
    </ligand>
</feature>
<feature type="binding site" evidence="11">
    <location>
        <begin position="175"/>
        <end position="182"/>
    </location>
    <ligand>
        <name>GTP</name>
        <dbReference type="ChEBI" id="CHEBI:37565"/>
    </ligand>
</feature>
<dbReference type="FunFam" id="3.40.50.300:FF:000412">
    <property type="entry name" value="ADP-ribosylation factor 1"/>
    <property type="match status" value="1"/>
</dbReference>
<evidence type="ECO:0000313" key="16">
    <source>
        <dbReference type="Proteomes" id="UP001174909"/>
    </source>
</evidence>
<feature type="binding site" evidence="12">
    <location>
        <position position="199"/>
    </location>
    <ligand>
        <name>Mg(2+)</name>
        <dbReference type="ChEBI" id="CHEBI:18420"/>
    </ligand>
</feature>
<dbReference type="GO" id="GO:0005788">
    <property type="term" value="C:endoplasmic reticulum lumen"/>
    <property type="evidence" value="ECO:0007669"/>
    <property type="project" value="TreeGrafter"/>
</dbReference>
<dbReference type="AlphaFoldDB" id="A0AA35W4J5"/>
<dbReference type="InterPro" id="IPR044865">
    <property type="entry name" value="MRH_dom"/>
</dbReference>
<dbReference type="Proteomes" id="UP001174909">
    <property type="component" value="Unassembled WGS sequence"/>
</dbReference>
<dbReference type="GO" id="GO:0046872">
    <property type="term" value="F:metal ion binding"/>
    <property type="evidence" value="ECO:0007669"/>
    <property type="project" value="UniProtKB-KW"/>
</dbReference>
<dbReference type="PROSITE" id="PS51914">
    <property type="entry name" value="MRH"/>
    <property type="match status" value="1"/>
</dbReference>
<evidence type="ECO:0000256" key="12">
    <source>
        <dbReference type="PIRSR" id="PIRSR606689-2"/>
    </source>
</evidence>
<dbReference type="CDD" id="cd00878">
    <property type="entry name" value="Arf_Arl"/>
    <property type="match status" value="1"/>
</dbReference>
<dbReference type="InterPro" id="IPR012913">
    <property type="entry name" value="OS9-like_dom"/>
</dbReference>
<evidence type="ECO:0000256" key="10">
    <source>
        <dbReference type="ARBA" id="ARBA00041661"/>
    </source>
</evidence>
<dbReference type="PROSITE" id="PS51417">
    <property type="entry name" value="ARF"/>
    <property type="match status" value="1"/>
</dbReference>
<comment type="subcellular location">
    <subcellularLocation>
        <location evidence="1">Endoplasmic reticulum</location>
    </subcellularLocation>
</comment>
<dbReference type="NCBIfam" id="TIGR00231">
    <property type="entry name" value="small_GTP"/>
    <property type="match status" value="1"/>
</dbReference>
<evidence type="ECO:0000256" key="3">
    <source>
        <dbReference type="ARBA" id="ARBA00022729"/>
    </source>
</evidence>
<dbReference type="InterPro" id="IPR045149">
    <property type="entry name" value="OS-9-like"/>
</dbReference>